<dbReference type="Pfam" id="PF02014">
    <property type="entry name" value="Reeler"/>
    <property type="match status" value="1"/>
</dbReference>
<gene>
    <name evidence="11" type="ORF">HNY73_005837</name>
</gene>
<accession>A0A8T0FKZ6</accession>
<dbReference type="Proteomes" id="UP000807504">
    <property type="component" value="Unassembled WGS sequence"/>
</dbReference>
<dbReference type="OMA" id="APISACE"/>
<dbReference type="PANTHER" id="PTHR45828:SF9">
    <property type="entry name" value="CELL WALL INTEGRITY AND STRESS RESPONSE COMPONENT 4-LIKE-RELATED"/>
    <property type="match status" value="1"/>
</dbReference>
<evidence type="ECO:0000256" key="5">
    <source>
        <dbReference type="ARBA" id="ARBA00022588"/>
    </source>
</evidence>
<sequence length="167" mass="18732">MIRLCGVVTLLLFSIVRAFPQGAPAEACESLLPRHYGTEPKDPEHSPYSFLASSNQYHYRMDGIQVQLTGPRFKGFLIAAMDPDSHERIGEWYKVKGTHTLPCSAISHADALPKKRVILLWKPPKDRPKGEVIFVATVLENFSEYYSGLVAGIPSSQDEEHEESFDD</sequence>
<dbReference type="Gene3D" id="2.60.40.4060">
    <property type="entry name" value="Reeler domain"/>
    <property type="match status" value="1"/>
</dbReference>
<reference evidence="11" key="1">
    <citation type="journal article" date="2020" name="bioRxiv">
        <title>Chromosome-level reference genome of the European wasp spider Argiope bruennichi: a resource for studies on range expansion and evolutionary adaptation.</title>
        <authorList>
            <person name="Sheffer M.M."/>
            <person name="Hoppe A."/>
            <person name="Krehenwinkel H."/>
            <person name="Uhl G."/>
            <person name="Kuss A.W."/>
            <person name="Jensen L."/>
            <person name="Jensen C."/>
            <person name="Gillespie R.G."/>
            <person name="Hoff K.J."/>
            <person name="Prost S."/>
        </authorList>
    </citation>
    <scope>NUCLEOTIDE SEQUENCE</scope>
</reference>
<dbReference type="PROSITE" id="PS51019">
    <property type="entry name" value="REELIN"/>
    <property type="match status" value="1"/>
</dbReference>
<keyword evidence="3" id="KW-0964">Secreted</keyword>
<comment type="subcellular location">
    <subcellularLocation>
        <location evidence="1">Secreted</location>
    </subcellularLocation>
</comment>
<dbReference type="EMBL" id="JABXBU010000011">
    <property type="protein sequence ID" value="KAF8790888.1"/>
    <property type="molecule type" value="Genomic_DNA"/>
</dbReference>
<protein>
    <submittedName>
        <fullName evidence="11">Ferric-chelate reductase 1 like protein</fullName>
    </submittedName>
</protein>
<reference evidence="11" key="2">
    <citation type="submission" date="2020-06" db="EMBL/GenBank/DDBJ databases">
        <authorList>
            <person name="Sheffer M."/>
        </authorList>
    </citation>
    <scope>NUCLEOTIDE SEQUENCE</scope>
</reference>
<dbReference type="GO" id="GO:0045087">
    <property type="term" value="P:innate immune response"/>
    <property type="evidence" value="ECO:0007669"/>
    <property type="project" value="UniProtKB-KW"/>
</dbReference>
<evidence type="ECO:0000256" key="1">
    <source>
        <dbReference type="ARBA" id="ARBA00004613"/>
    </source>
</evidence>
<keyword evidence="5" id="KW-0399">Innate immunity</keyword>
<organism evidence="11 12">
    <name type="scientific">Argiope bruennichi</name>
    <name type="common">Wasp spider</name>
    <name type="synonym">Aranea bruennichi</name>
    <dbReference type="NCBI Taxonomy" id="94029"/>
    <lineage>
        <taxon>Eukaryota</taxon>
        <taxon>Metazoa</taxon>
        <taxon>Ecdysozoa</taxon>
        <taxon>Arthropoda</taxon>
        <taxon>Chelicerata</taxon>
        <taxon>Arachnida</taxon>
        <taxon>Araneae</taxon>
        <taxon>Araneomorphae</taxon>
        <taxon>Entelegynae</taxon>
        <taxon>Araneoidea</taxon>
        <taxon>Araneidae</taxon>
        <taxon>Argiope</taxon>
    </lineage>
</organism>
<evidence type="ECO:0000256" key="3">
    <source>
        <dbReference type="ARBA" id="ARBA00022525"/>
    </source>
</evidence>
<keyword evidence="8" id="KW-0044">Antibiotic</keyword>
<dbReference type="GO" id="GO:0016020">
    <property type="term" value="C:membrane"/>
    <property type="evidence" value="ECO:0007669"/>
    <property type="project" value="TreeGrafter"/>
</dbReference>
<evidence type="ECO:0000259" key="10">
    <source>
        <dbReference type="PROSITE" id="PS51019"/>
    </source>
</evidence>
<dbReference type="GO" id="GO:0005576">
    <property type="term" value="C:extracellular region"/>
    <property type="evidence" value="ECO:0007669"/>
    <property type="project" value="UniProtKB-SubCell"/>
</dbReference>
<dbReference type="AlphaFoldDB" id="A0A8T0FKZ6"/>
<evidence type="ECO:0000256" key="9">
    <source>
        <dbReference type="SAM" id="SignalP"/>
    </source>
</evidence>
<evidence type="ECO:0000256" key="7">
    <source>
        <dbReference type="ARBA" id="ARBA00022859"/>
    </source>
</evidence>
<feature type="chain" id="PRO_5035764820" evidence="9">
    <location>
        <begin position="19"/>
        <end position="167"/>
    </location>
</feature>
<dbReference type="InterPro" id="IPR042307">
    <property type="entry name" value="Reeler_sf"/>
</dbReference>
<proteinExistence type="inferred from homology"/>
<keyword evidence="4" id="KW-0929">Antimicrobial</keyword>
<dbReference type="InterPro" id="IPR051237">
    <property type="entry name" value="Ferric-chelate_Red/DefProt"/>
</dbReference>
<keyword evidence="12" id="KW-1185">Reference proteome</keyword>
<dbReference type="InterPro" id="IPR002861">
    <property type="entry name" value="Reeler_dom"/>
</dbReference>
<name>A0A8T0FKZ6_ARGBR</name>
<evidence type="ECO:0000313" key="11">
    <source>
        <dbReference type="EMBL" id="KAF8790888.1"/>
    </source>
</evidence>
<evidence type="ECO:0000256" key="4">
    <source>
        <dbReference type="ARBA" id="ARBA00022529"/>
    </source>
</evidence>
<evidence type="ECO:0000256" key="8">
    <source>
        <dbReference type="ARBA" id="ARBA00023022"/>
    </source>
</evidence>
<dbReference type="OrthoDB" id="6418377at2759"/>
<dbReference type="PANTHER" id="PTHR45828">
    <property type="entry name" value="CYTOCHROME B561/FERRIC REDUCTASE TRANSMEMBRANE"/>
    <property type="match status" value="1"/>
</dbReference>
<feature type="signal peptide" evidence="9">
    <location>
        <begin position="1"/>
        <end position="18"/>
    </location>
</feature>
<dbReference type="CDD" id="cd08544">
    <property type="entry name" value="Reeler"/>
    <property type="match status" value="1"/>
</dbReference>
<evidence type="ECO:0000256" key="2">
    <source>
        <dbReference type="ARBA" id="ARBA00008501"/>
    </source>
</evidence>
<comment type="caution">
    <text evidence="11">The sequence shown here is derived from an EMBL/GenBank/DDBJ whole genome shotgun (WGS) entry which is preliminary data.</text>
</comment>
<dbReference type="GO" id="GO:0042742">
    <property type="term" value="P:defense response to bacterium"/>
    <property type="evidence" value="ECO:0007669"/>
    <property type="project" value="UniProtKB-KW"/>
</dbReference>
<feature type="domain" description="Reelin" evidence="10">
    <location>
        <begin position="13"/>
        <end position="167"/>
    </location>
</feature>
<comment type="similarity">
    <text evidence="2">Belongs to the insect defense protein family.</text>
</comment>
<evidence type="ECO:0000313" key="12">
    <source>
        <dbReference type="Proteomes" id="UP000807504"/>
    </source>
</evidence>
<keyword evidence="6 9" id="KW-0732">Signal</keyword>
<keyword evidence="7" id="KW-0391">Immunity</keyword>
<evidence type="ECO:0000256" key="6">
    <source>
        <dbReference type="ARBA" id="ARBA00022729"/>
    </source>
</evidence>